<dbReference type="PANTHER" id="PTHR33434">
    <property type="entry name" value="DEGV DOMAIN-CONTAINING PROTEIN DR_1986-RELATED"/>
    <property type="match status" value="1"/>
</dbReference>
<name>A0AAV5B0Z4_9ACTN</name>
<proteinExistence type="predicted"/>
<dbReference type="Gene3D" id="3.40.50.10170">
    <property type="match status" value="1"/>
</dbReference>
<evidence type="ECO:0008006" key="4">
    <source>
        <dbReference type="Google" id="ProtNLM"/>
    </source>
</evidence>
<protein>
    <recommendedName>
        <fullName evidence="4">DegV family protein with EDD domain</fullName>
    </recommendedName>
</protein>
<organism evidence="2 3">
    <name type="scientific">Granulimonas faecalis</name>
    <dbReference type="NCBI Taxonomy" id="2894155"/>
    <lineage>
        <taxon>Bacteria</taxon>
        <taxon>Bacillati</taxon>
        <taxon>Actinomycetota</taxon>
        <taxon>Coriobacteriia</taxon>
        <taxon>Coriobacteriales</taxon>
        <taxon>Kribbibacteriaceae</taxon>
        <taxon>Granulimonas</taxon>
    </lineage>
</organism>
<dbReference type="PANTHER" id="PTHR33434:SF2">
    <property type="entry name" value="FATTY ACID-BINDING PROTEIN TM_1468"/>
    <property type="match status" value="1"/>
</dbReference>
<dbReference type="EMBL" id="BQKC01000001">
    <property type="protein sequence ID" value="GJM54374.1"/>
    <property type="molecule type" value="Genomic_DNA"/>
</dbReference>
<keyword evidence="1" id="KW-0446">Lipid-binding</keyword>
<gene>
    <name evidence="2" type="ORF">ATOP_00290</name>
</gene>
<sequence>MFAIVTDTLSDLPLEWCDEHDVRLVPMHLRTRAGDSRDVLEVHPADTYVTLATKPSSVRTSQPSPSEFTEVFDGLLDSGVTQILCVTASSALSQTYDNAVAAARAANKRGQVAVIDSKTLSAAEGIVVADIVHGREVGMGFEEAVDHAARLVRHVTLLLIAPPGARLFPRPGHRAPIRRLRRVMEGWMGAYGLVTLDEQGRLVTVGRAADQRMLAGRIARLMSLDAQRDGSLRYVEICVGYPRSLSVLEKPLDTNEFISRRTSVANVSGAVACQLGLGSVGIAYAPARYLVGGDLDEGAGYFHEGELEEVGL</sequence>
<dbReference type="PROSITE" id="PS51482">
    <property type="entry name" value="DEGV"/>
    <property type="match status" value="1"/>
</dbReference>
<comment type="caution">
    <text evidence="2">The sequence shown here is derived from an EMBL/GenBank/DDBJ whole genome shotgun (WGS) entry which is preliminary data.</text>
</comment>
<accession>A0AAV5B0Z4</accession>
<evidence type="ECO:0000256" key="1">
    <source>
        <dbReference type="ARBA" id="ARBA00023121"/>
    </source>
</evidence>
<dbReference type="SUPFAM" id="SSF82549">
    <property type="entry name" value="DAK1/DegV-like"/>
    <property type="match status" value="1"/>
</dbReference>
<reference evidence="2" key="1">
    <citation type="journal article" date="2022" name="Int. J. Syst. Evol. Microbiol.">
        <title>Granulimonas faecalis gen. nov., sp. nov., and Leptogranulimonas caecicola gen. nov., sp. nov., novel lactate-producing Atopobiaceae bacteria isolated from mouse intestines, and an emended description of the family Atopobiaceae.</title>
        <authorList>
            <person name="Morinaga K."/>
            <person name="Kusada H."/>
            <person name="Sakamoto S."/>
            <person name="Murakami T."/>
            <person name="Toyoda A."/>
            <person name="Mori H."/>
            <person name="Meng X.Y."/>
            <person name="Takashino M."/>
            <person name="Murotomi K."/>
            <person name="Tamaki H."/>
        </authorList>
    </citation>
    <scope>NUCLEOTIDE SEQUENCE</scope>
    <source>
        <strain evidence="2">OPF53</strain>
    </source>
</reference>
<dbReference type="NCBIfam" id="TIGR00762">
    <property type="entry name" value="DegV"/>
    <property type="match status" value="1"/>
</dbReference>
<evidence type="ECO:0000313" key="2">
    <source>
        <dbReference type="EMBL" id="GJM54374.1"/>
    </source>
</evidence>
<evidence type="ECO:0000313" key="3">
    <source>
        <dbReference type="Proteomes" id="UP001055025"/>
    </source>
</evidence>
<dbReference type="Pfam" id="PF02645">
    <property type="entry name" value="DegV"/>
    <property type="match status" value="1"/>
</dbReference>
<dbReference type="AlphaFoldDB" id="A0AAV5B0Z4"/>
<dbReference type="GO" id="GO:0008289">
    <property type="term" value="F:lipid binding"/>
    <property type="evidence" value="ECO:0007669"/>
    <property type="project" value="UniProtKB-KW"/>
</dbReference>
<keyword evidence="3" id="KW-1185">Reference proteome</keyword>
<dbReference type="InterPro" id="IPR050270">
    <property type="entry name" value="DegV_domain_contain"/>
</dbReference>
<dbReference type="RefSeq" id="WP_135977894.1">
    <property type="nucleotide sequence ID" value="NZ_BQKC01000001.1"/>
</dbReference>
<dbReference type="InterPro" id="IPR003797">
    <property type="entry name" value="DegV"/>
</dbReference>
<dbReference type="Proteomes" id="UP001055025">
    <property type="component" value="Unassembled WGS sequence"/>
</dbReference>